<dbReference type="AlphaFoldDB" id="A0A1W9KZE7"/>
<comment type="subcellular location">
    <subcellularLocation>
        <location evidence="1">Cell inner membrane</location>
        <topology evidence="1">Single-pass membrane protein</topology>
        <orientation evidence="1">Periplasmic side</orientation>
    </subcellularLocation>
</comment>
<evidence type="ECO:0000256" key="5">
    <source>
        <dbReference type="ARBA" id="ARBA00022519"/>
    </source>
</evidence>
<dbReference type="GO" id="GO:0015031">
    <property type="term" value="P:protein transport"/>
    <property type="evidence" value="ECO:0007669"/>
    <property type="project" value="UniProtKB-KW"/>
</dbReference>
<feature type="transmembrane region" description="Helical" evidence="11">
    <location>
        <begin position="12"/>
        <end position="32"/>
    </location>
</feature>
<keyword evidence="6 11" id="KW-0812">Transmembrane</keyword>
<comment type="similarity">
    <text evidence="2">Belongs to the TonB family.</text>
</comment>
<evidence type="ECO:0000256" key="7">
    <source>
        <dbReference type="ARBA" id="ARBA00022927"/>
    </source>
</evidence>
<evidence type="ECO:0000256" key="1">
    <source>
        <dbReference type="ARBA" id="ARBA00004383"/>
    </source>
</evidence>
<protein>
    <recommendedName>
        <fullName evidence="12">TonB C-terminal domain-containing protein</fullName>
    </recommendedName>
</protein>
<keyword evidence="8 11" id="KW-1133">Transmembrane helix</keyword>
<keyword evidence="3" id="KW-0813">Transport</keyword>
<reference evidence="13 14" key="1">
    <citation type="submission" date="2017-01" db="EMBL/GenBank/DDBJ databases">
        <title>Novel large sulfur bacteria in the metagenomes of groundwater-fed chemosynthetic microbial mats in the Lake Huron basin.</title>
        <authorList>
            <person name="Sharrar A.M."/>
            <person name="Flood B.E."/>
            <person name="Bailey J.V."/>
            <person name="Jones D.S."/>
            <person name="Biddanda B."/>
            <person name="Ruberg S.A."/>
            <person name="Marcus D.N."/>
            <person name="Dick G.J."/>
        </authorList>
    </citation>
    <scope>NUCLEOTIDE SEQUENCE [LARGE SCALE GENOMIC DNA]</scope>
    <source>
        <strain evidence="13">A7</strain>
    </source>
</reference>
<dbReference type="Proteomes" id="UP000192505">
    <property type="component" value="Unassembled WGS sequence"/>
</dbReference>
<dbReference type="PROSITE" id="PS52015">
    <property type="entry name" value="TONB_CTD"/>
    <property type="match status" value="1"/>
</dbReference>
<keyword evidence="7" id="KW-0653">Protein transport</keyword>
<evidence type="ECO:0000313" key="13">
    <source>
        <dbReference type="EMBL" id="OQW90107.1"/>
    </source>
</evidence>
<dbReference type="EMBL" id="MTEI01000001">
    <property type="protein sequence ID" value="OQW90107.1"/>
    <property type="molecule type" value="Genomic_DNA"/>
</dbReference>
<feature type="domain" description="TonB C-terminal" evidence="12">
    <location>
        <begin position="145"/>
        <end position="236"/>
    </location>
</feature>
<dbReference type="Pfam" id="PF03544">
    <property type="entry name" value="TonB_C"/>
    <property type="match status" value="1"/>
</dbReference>
<evidence type="ECO:0000256" key="8">
    <source>
        <dbReference type="ARBA" id="ARBA00022989"/>
    </source>
</evidence>
<evidence type="ECO:0000313" key="14">
    <source>
        <dbReference type="Proteomes" id="UP000192505"/>
    </source>
</evidence>
<feature type="region of interest" description="Disordered" evidence="10">
    <location>
        <begin position="104"/>
        <end position="149"/>
    </location>
</feature>
<gene>
    <name evidence="13" type="ORF">BWK72_02520</name>
</gene>
<proteinExistence type="inferred from homology"/>
<comment type="caution">
    <text evidence="13">The sequence shown here is derived from an EMBL/GenBank/DDBJ whole genome shotgun (WGS) entry which is preliminary data.</text>
</comment>
<keyword evidence="5" id="KW-0997">Cell inner membrane</keyword>
<dbReference type="GO" id="GO:0055085">
    <property type="term" value="P:transmembrane transport"/>
    <property type="evidence" value="ECO:0007669"/>
    <property type="project" value="InterPro"/>
</dbReference>
<feature type="compositionally biased region" description="Polar residues" evidence="10">
    <location>
        <begin position="104"/>
        <end position="113"/>
    </location>
</feature>
<sequence>MSLPRSYRKQSLRFFVISFCVLTAHLALLGWVRVNKPTDQPATVLTSVQTRQILVPPEVLQPPAPAVRSRSLRPAVQPVPLAPTNRPTPMAPSPVVAPDINTAWTAHPTQDSGSVPKPDNPSTGAATPSVAPATAQVTPTKGTTLPSSMADYLNNPPPPYPALSLRLNEQGKVIVRVLIGKDGRALKSDIFKSSGFERLDRTALKAIMDWHYVPGTVDGQAQDMWFDVPINFKPPS</sequence>
<dbReference type="SUPFAM" id="SSF74653">
    <property type="entry name" value="TolA/TonB C-terminal domain"/>
    <property type="match status" value="1"/>
</dbReference>
<feature type="compositionally biased region" description="Polar residues" evidence="10">
    <location>
        <begin position="135"/>
        <end position="147"/>
    </location>
</feature>
<evidence type="ECO:0000256" key="4">
    <source>
        <dbReference type="ARBA" id="ARBA00022475"/>
    </source>
</evidence>
<evidence type="ECO:0000256" key="10">
    <source>
        <dbReference type="SAM" id="MobiDB-lite"/>
    </source>
</evidence>
<dbReference type="Gene3D" id="3.30.1150.10">
    <property type="match status" value="1"/>
</dbReference>
<dbReference type="GO" id="GO:0098797">
    <property type="term" value="C:plasma membrane protein complex"/>
    <property type="evidence" value="ECO:0007669"/>
    <property type="project" value="TreeGrafter"/>
</dbReference>
<evidence type="ECO:0000256" key="9">
    <source>
        <dbReference type="ARBA" id="ARBA00023136"/>
    </source>
</evidence>
<dbReference type="PANTHER" id="PTHR33446">
    <property type="entry name" value="PROTEIN TONB-RELATED"/>
    <property type="match status" value="1"/>
</dbReference>
<dbReference type="InterPro" id="IPR037682">
    <property type="entry name" value="TonB_C"/>
</dbReference>
<name>A0A1W9KZE7_9BURK</name>
<dbReference type="NCBIfam" id="TIGR01352">
    <property type="entry name" value="tonB_Cterm"/>
    <property type="match status" value="1"/>
</dbReference>
<dbReference type="PANTHER" id="PTHR33446:SF2">
    <property type="entry name" value="PROTEIN TONB"/>
    <property type="match status" value="1"/>
</dbReference>
<evidence type="ECO:0000256" key="11">
    <source>
        <dbReference type="SAM" id="Phobius"/>
    </source>
</evidence>
<evidence type="ECO:0000256" key="2">
    <source>
        <dbReference type="ARBA" id="ARBA00006555"/>
    </source>
</evidence>
<dbReference type="GO" id="GO:0031992">
    <property type="term" value="F:energy transducer activity"/>
    <property type="evidence" value="ECO:0007669"/>
    <property type="project" value="TreeGrafter"/>
</dbReference>
<evidence type="ECO:0000256" key="6">
    <source>
        <dbReference type="ARBA" id="ARBA00022692"/>
    </source>
</evidence>
<evidence type="ECO:0000259" key="12">
    <source>
        <dbReference type="PROSITE" id="PS52015"/>
    </source>
</evidence>
<keyword evidence="9 11" id="KW-0472">Membrane</keyword>
<dbReference type="InterPro" id="IPR051045">
    <property type="entry name" value="TonB-dependent_transducer"/>
</dbReference>
<accession>A0A1W9KZE7</accession>
<organism evidence="13 14">
    <name type="scientific">Rhodoferax ferrireducens</name>
    <dbReference type="NCBI Taxonomy" id="192843"/>
    <lineage>
        <taxon>Bacteria</taxon>
        <taxon>Pseudomonadati</taxon>
        <taxon>Pseudomonadota</taxon>
        <taxon>Betaproteobacteria</taxon>
        <taxon>Burkholderiales</taxon>
        <taxon>Comamonadaceae</taxon>
        <taxon>Rhodoferax</taxon>
    </lineage>
</organism>
<keyword evidence="4" id="KW-1003">Cell membrane</keyword>
<dbReference type="InterPro" id="IPR006260">
    <property type="entry name" value="TonB/TolA_C"/>
</dbReference>
<evidence type="ECO:0000256" key="3">
    <source>
        <dbReference type="ARBA" id="ARBA00022448"/>
    </source>
</evidence>